<keyword evidence="1" id="KW-0812">Transmembrane</keyword>
<dbReference type="InterPro" id="IPR036890">
    <property type="entry name" value="HATPase_C_sf"/>
</dbReference>
<protein>
    <submittedName>
        <fullName evidence="3">Histidine kinase</fullName>
    </submittedName>
</protein>
<dbReference type="EMBL" id="LT629690">
    <property type="protein sequence ID" value="SDE98789.1"/>
    <property type="molecule type" value="Genomic_DNA"/>
</dbReference>
<dbReference type="GO" id="GO:0016020">
    <property type="term" value="C:membrane"/>
    <property type="evidence" value="ECO:0007669"/>
    <property type="project" value="InterPro"/>
</dbReference>
<feature type="transmembrane region" description="Helical" evidence="1">
    <location>
        <begin position="51"/>
        <end position="73"/>
    </location>
</feature>
<keyword evidence="3" id="KW-0808">Transferase</keyword>
<dbReference type="Pfam" id="PF06580">
    <property type="entry name" value="His_kinase"/>
    <property type="match status" value="1"/>
</dbReference>
<name>A0A1G7HFH2_9BACT</name>
<dbReference type="PANTHER" id="PTHR34220:SF7">
    <property type="entry name" value="SENSOR HISTIDINE KINASE YPDA"/>
    <property type="match status" value="1"/>
</dbReference>
<reference evidence="3 4" key="1">
    <citation type="submission" date="2016-10" db="EMBL/GenBank/DDBJ databases">
        <authorList>
            <person name="de Groot N.N."/>
        </authorList>
    </citation>
    <scope>NUCLEOTIDE SEQUENCE [LARGE SCALE GENOMIC DNA]</scope>
    <source>
        <strain evidence="3 4">GAS232</strain>
    </source>
</reference>
<feature type="domain" description="Signal transduction histidine kinase internal region" evidence="2">
    <location>
        <begin position="176"/>
        <end position="256"/>
    </location>
</feature>
<evidence type="ECO:0000313" key="4">
    <source>
        <dbReference type="Proteomes" id="UP000182427"/>
    </source>
</evidence>
<evidence type="ECO:0000259" key="2">
    <source>
        <dbReference type="Pfam" id="PF06580"/>
    </source>
</evidence>
<proteinExistence type="predicted"/>
<keyword evidence="1" id="KW-1133">Transmembrane helix</keyword>
<keyword evidence="3" id="KW-0418">Kinase</keyword>
<keyword evidence="4" id="KW-1185">Reference proteome</keyword>
<dbReference type="Proteomes" id="UP000182427">
    <property type="component" value="Chromosome I"/>
</dbReference>
<evidence type="ECO:0000313" key="3">
    <source>
        <dbReference type="EMBL" id="SDE98789.1"/>
    </source>
</evidence>
<sequence length="371" mass="41674">MASLHENNVFIGSTLHGRGVLLVSTATVILAAITANYCHTYFLVHHIEMSVLPSIFFGAVMWLWWALVAWVMWRNAHRYPISLTFSLRSVSLQLIVGCLVSYAHLHLIQWSLRVGDVWPAWQTAYAQLNYVTLSRFGLDMLNYCFLFAVSATLSMQSQRQADAIQRLALERQLSRAQLSALQMQMEPHFLFNTLNAIKSLVTQGRNDEANRTLTHLNSILRPALQRQVPEKVPFSEELRLVESYLAIQQLRFADRLTVHIHASEDARRCLVPSFILQPIVENAVQHGIAPSETGGIIETSATRVGNELFLLVRDNGLGTKTVASEGHGIGIRNTRERLAFFYPESHNLTASPIASGGFEVSIRIPYEEVPA</sequence>
<dbReference type="InterPro" id="IPR050640">
    <property type="entry name" value="Bact_2-comp_sensor_kinase"/>
</dbReference>
<organism evidence="3 4">
    <name type="scientific">Terriglobus roseus</name>
    <dbReference type="NCBI Taxonomy" id="392734"/>
    <lineage>
        <taxon>Bacteria</taxon>
        <taxon>Pseudomonadati</taxon>
        <taxon>Acidobacteriota</taxon>
        <taxon>Terriglobia</taxon>
        <taxon>Terriglobales</taxon>
        <taxon>Acidobacteriaceae</taxon>
        <taxon>Terriglobus</taxon>
    </lineage>
</organism>
<accession>A0A1G7HFH2</accession>
<evidence type="ECO:0000256" key="1">
    <source>
        <dbReference type="SAM" id="Phobius"/>
    </source>
</evidence>
<keyword evidence="1" id="KW-0472">Membrane</keyword>
<dbReference type="InterPro" id="IPR010559">
    <property type="entry name" value="Sig_transdc_His_kin_internal"/>
</dbReference>
<dbReference type="Gene3D" id="3.30.565.10">
    <property type="entry name" value="Histidine kinase-like ATPase, C-terminal domain"/>
    <property type="match status" value="1"/>
</dbReference>
<dbReference type="OrthoDB" id="105609at2"/>
<gene>
    <name evidence="3" type="ORF">SAMN05444167_1040</name>
</gene>
<dbReference type="GO" id="GO:0000155">
    <property type="term" value="F:phosphorelay sensor kinase activity"/>
    <property type="evidence" value="ECO:0007669"/>
    <property type="project" value="InterPro"/>
</dbReference>
<dbReference type="PANTHER" id="PTHR34220">
    <property type="entry name" value="SENSOR HISTIDINE KINASE YPDA"/>
    <property type="match status" value="1"/>
</dbReference>
<feature type="transmembrane region" description="Helical" evidence="1">
    <location>
        <begin position="20"/>
        <end position="44"/>
    </location>
</feature>
<dbReference type="AlphaFoldDB" id="A0A1G7HFH2"/>
<dbReference type="RefSeq" id="WP_083344214.1">
    <property type="nucleotide sequence ID" value="NZ_LT629690.1"/>
</dbReference>
<dbReference type="SUPFAM" id="SSF55874">
    <property type="entry name" value="ATPase domain of HSP90 chaperone/DNA topoisomerase II/histidine kinase"/>
    <property type="match status" value="1"/>
</dbReference>